<protein>
    <recommendedName>
        <fullName evidence="5">Transmembrane protein</fullName>
    </recommendedName>
</protein>
<keyword evidence="2" id="KW-0812">Transmembrane</keyword>
<evidence type="ECO:0000313" key="4">
    <source>
        <dbReference type="Proteomes" id="UP000188532"/>
    </source>
</evidence>
<feature type="region of interest" description="Disordered" evidence="1">
    <location>
        <begin position="92"/>
        <end position="114"/>
    </location>
</feature>
<feature type="transmembrane region" description="Helical" evidence="2">
    <location>
        <begin position="41"/>
        <end position="62"/>
    </location>
</feature>
<keyword evidence="2" id="KW-1133">Transmembrane helix</keyword>
<organism evidence="3 4">
    <name type="scientific">Mycobacterium kansasii</name>
    <dbReference type="NCBI Taxonomy" id="1768"/>
    <lineage>
        <taxon>Bacteria</taxon>
        <taxon>Bacillati</taxon>
        <taxon>Actinomycetota</taxon>
        <taxon>Actinomycetes</taxon>
        <taxon>Mycobacteriales</taxon>
        <taxon>Mycobacteriaceae</taxon>
        <taxon>Mycobacterium</taxon>
    </lineage>
</organism>
<dbReference type="EMBL" id="MVBN01000003">
    <property type="protein sequence ID" value="OOK77808.1"/>
    <property type="molecule type" value="Genomic_DNA"/>
</dbReference>
<evidence type="ECO:0000256" key="1">
    <source>
        <dbReference type="SAM" id="MobiDB-lite"/>
    </source>
</evidence>
<evidence type="ECO:0000313" key="3">
    <source>
        <dbReference type="EMBL" id="OOK77808.1"/>
    </source>
</evidence>
<dbReference type="AlphaFoldDB" id="A0A1V3XFC1"/>
<dbReference type="Proteomes" id="UP000188532">
    <property type="component" value="Unassembled WGS sequence"/>
</dbReference>
<name>A0A1V3XFC1_MYCKA</name>
<accession>A0A1V3XFC1</accession>
<evidence type="ECO:0008006" key="5">
    <source>
        <dbReference type="Google" id="ProtNLM"/>
    </source>
</evidence>
<reference evidence="3 4" key="1">
    <citation type="submission" date="2017-02" db="EMBL/GenBank/DDBJ databases">
        <title>Complete genome sequences of Mycobacterium kansasii strains isolated from rhesus macaques.</title>
        <authorList>
            <person name="Panda A."/>
            <person name="Nagaraj S."/>
            <person name="Zhao X."/>
            <person name="Tettelin H."/>
            <person name="Detolla L.J."/>
        </authorList>
    </citation>
    <scope>NUCLEOTIDE SEQUENCE [LARGE SCALE GENOMIC DNA]</scope>
    <source>
        <strain evidence="3 4">11-3469</strain>
    </source>
</reference>
<gene>
    <name evidence="3" type="ORF">BZL29_3712</name>
</gene>
<comment type="caution">
    <text evidence="3">The sequence shown here is derived from an EMBL/GenBank/DDBJ whole genome shotgun (WGS) entry which is preliminary data.</text>
</comment>
<feature type="compositionally biased region" description="Low complexity" evidence="1">
    <location>
        <begin position="98"/>
        <end position="107"/>
    </location>
</feature>
<sequence>MRAHENPDQRSVVTRIEGLLTWLGGGHWGELGERHERSTHAVAGAVVAFGSGLAWLVASLALSEATSWPTWAVVAVTLVFALLVGAVVRGTAGGPGRAGPASRDAPGSLSPSVS</sequence>
<keyword evidence="2" id="KW-0472">Membrane</keyword>
<evidence type="ECO:0000256" key="2">
    <source>
        <dbReference type="SAM" id="Phobius"/>
    </source>
</evidence>
<dbReference type="InterPro" id="IPR025519">
    <property type="entry name" value="DUF4407"/>
</dbReference>
<dbReference type="Pfam" id="PF14362">
    <property type="entry name" value="DUF4407"/>
    <property type="match status" value="1"/>
</dbReference>
<feature type="transmembrane region" description="Helical" evidence="2">
    <location>
        <begin position="68"/>
        <end position="88"/>
    </location>
</feature>
<proteinExistence type="predicted"/>